<keyword evidence="7" id="KW-0472">Membrane</keyword>
<dbReference type="GO" id="GO:0071949">
    <property type="term" value="F:FAD binding"/>
    <property type="evidence" value="ECO:0007669"/>
    <property type="project" value="InterPro"/>
</dbReference>
<feature type="transmembrane region" description="Helical" evidence="7">
    <location>
        <begin position="6"/>
        <end position="24"/>
    </location>
</feature>
<comment type="caution">
    <text evidence="9">The sequence shown here is derived from an EMBL/GenBank/DDBJ whole genome shotgun (WGS) entry which is preliminary data.</text>
</comment>
<dbReference type="PRINTS" id="PR00420">
    <property type="entry name" value="RNGMNOXGNASE"/>
</dbReference>
<keyword evidence="5" id="KW-0503">Monooxygenase</keyword>
<keyword evidence="3" id="KW-0274">FAD</keyword>
<reference evidence="9" key="1">
    <citation type="journal article" date="2023" name="Genome Biol. Evol.">
        <title>First Whole Genome Sequence and Flow Cytometry Genome Size Data for the Lichen-Forming Fungus Ramalina farinacea (Ascomycota).</title>
        <authorList>
            <person name="Llewellyn T."/>
            <person name="Mian S."/>
            <person name="Hill R."/>
            <person name="Leitch I.J."/>
            <person name="Gaya E."/>
        </authorList>
    </citation>
    <scope>NUCLEOTIDE SEQUENCE</scope>
    <source>
        <strain evidence="9">LIQ254RAFAR</strain>
    </source>
</reference>
<dbReference type="Pfam" id="PF01494">
    <property type="entry name" value="FAD_binding_3"/>
    <property type="match status" value="1"/>
</dbReference>
<gene>
    <name evidence="9" type="ORF">OHK93_006402</name>
</gene>
<evidence type="ECO:0000256" key="2">
    <source>
        <dbReference type="ARBA" id="ARBA00022630"/>
    </source>
</evidence>
<keyword evidence="7" id="KW-0812">Transmembrane</keyword>
<keyword evidence="4" id="KW-0560">Oxidoreductase</keyword>
<dbReference type="PANTHER" id="PTHR13789:SF147">
    <property type="entry name" value="PUTATIVE (AFU_ORTHOLOGUE AFUA_2G01950)-RELATED"/>
    <property type="match status" value="1"/>
</dbReference>
<dbReference type="PANTHER" id="PTHR13789">
    <property type="entry name" value="MONOOXYGENASE"/>
    <property type="match status" value="1"/>
</dbReference>
<name>A0AA43QK57_9LECA</name>
<organism evidence="9 10">
    <name type="scientific">Ramalina farinacea</name>
    <dbReference type="NCBI Taxonomy" id="258253"/>
    <lineage>
        <taxon>Eukaryota</taxon>
        <taxon>Fungi</taxon>
        <taxon>Dikarya</taxon>
        <taxon>Ascomycota</taxon>
        <taxon>Pezizomycotina</taxon>
        <taxon>Lecanoromycetes</taxon>
        <taxon>OSLEUM clade</taxon>
        <taxon>Lecanoromycetidae</taxon>
        <taxon>Lecanorales</taxon>
        <taxon>Lecanorineae</taxon>
        <taxon>Ramalinaceae</taxon>
        <taxon>Ramalina</taxon>
    </lineage>
</organism>
<comment type="similarity">
    <text evidence="1">Belongs to the paxM FAD-dependent monooxygenase family.</text>
</comment>
<dbReference type="AlphaFoldDB" id="A0AA43QK57"/>
<keyword evidence="10" id="KW-1185">Reference proteome</keyword>
<evidence type="ECO:0000256" key="7">
    <source>
        <dbReference type="SAM" id="Phobius"/>
    </source>
</evidence>
<evidence type="ECO:0000313" key="10">
    <source>
        <dbReference type="Proteomes" id="UP001161017"/>
    </source>
</evidence>
<keyword evidence="2" id="KW-0285">Flavoprotein</keyword>
<evidence type="ECO:0000313" key="9">
    <source>
        <dbReference type="EMBL" id="MDI1487134.1"/>
    </source>
</evidence>
<evidence type="ECO:0000256" key="6">
    <source>
        <dbReference type="SAM" id="MobiDB-lite"/>
    </source>
</evidence>
<keyword evidence="7" id="KW-1133">Transmembrane helix</keyword>
<dbReference type="EMBL" id="JAPUFD010000005">
    <property type="protein sequence ID" value="MDI1487134.1"/>
    <property type="molecule type" value="Genomic_DNA"/>
</dbReference>
<dbReference type="InterPro" id="IPR050493">
    <property type="entry name" value="FAD-dep_Monooxygenase_BioMet"/>
</dbReference>
<evidence type="ECO:0000259" key="8">
    <source>
        <dbReference type="Pfam" id="PF01494"/>
    </source>
</evidence>
<evidence type="ECO:0000256" key="5">
    <source>
        <dbReference type="ARBA" id="ARBA00023033"/>
    </source>
</evidence>
<dbReference type="SUPFAM" id="SSF51905">
    <property type="entry name" value="FAD/NAD(P)-binding domain"/>
    <property type="match status" value="1"/>
</dbReference>
<dbReference type="Gene3D" id="3.50.50.60">
    <property type="entry name" value="FAD/NAD(P)-binding domain"/>
    <property type="match status" value="1"/>
</dbReference>
<dbReference type="Proteomes" id="UP001161017">
    <property type="component" value="Unassembled WGS sequence"/>
</dbReference>
<dbReference type="InterPro" id="IPR036188">
    <property type="entry name" value="FAD/NAD-bd_sf"/>
</dbReference>
<evidence type="ECO:0000256" key="4">
    <source>
        <dbReference type="ARBA" id="ARBA00023002"/>
    </source>
</evidence>
<dbReference type="InterPro" id="IPR002938">
    <property type="entry name" value="FAD-bd"/>
</dbReference>
<dbReference type="GO" id="GO:0004497">
    <property type="term" value="F:monooxygenase activity"/>
    <property type="evidence" value="ECO:0007669"/>
    <property type="project" value="UniProtKB-KW"/>
</dbReference>
<accession>A0AA43QK57</accession>
<evidence type="ECO:0000256" key="3">
    <source>
        <dbReference type="ARBA" id="ARBA00022827"/>
    </source>
</evidence>
<evidence type="ECO:0000256" key="1">
    <source>
        <dbReference type="ARBA" id="ARBA00007992"/>
    </source>
</evidence>
<feature type="region of interest" description="Disordered" evidence="6">
    <location>
        <begin position="367"/>
        <end position="388"/>
    </location>
</feature>
<dbReference type="SUPFAM" id="SSF54373">
    <property type="entry name" value="FAD-linked reductases, C-terminal domain"/>
    <property type="match status" value="1"/>
</dbReference>
<proteinExistence type="inferred from homology"/>
<sequence>MASEPMHIGIIGAGLGGLVAAIAIRRAGPRVTVLEQAAELKEIGAGIQIPPNSSHILKRYGLLEKLEAAAVRPSALVFRSYRDGQVLHALELDPAAEKKYGSPYLLLHRAEFHTILLEEAKRLGVQVTLGCTVTAIDFDHRRVHIKGASPFVADAFIGADGLKSSCRSALLQQESLPKPTGDLAYRIVVNAKDIQKHKELRELVDKPEMNYWLGPSAHVVSYLLQGGKLLNVVLLCPDNLPEMIFTEKANLLEMRRFFEHWEPRLKLLLDLVQDTTKWKLMDSDELREWRDPSGRFALLGDACHATLPYLAQGAAQAVEDGAVLGELFARIDRKAQIPVALSCYETLRKKRTTRIVQESAALRHTFHMDDGAAQKERDRRLREDEPAEGFPHRWADPCFQTWLFGYDAFAEVEKVWPSGRKEGGAGDEERRIDITNGSENEKAICERC</sequence>
<dbReference type="FunFam" id="3.50.50.60:FF:000115">
    <property type="entry name" value="Salicylate hydroxylase, putative"/>
    <property type="match status" value="1"/>
</dbReference>
<protein>
    <recommendedName>
        <fullName evidence="8">FAD-binding domain-containing protein</fullName>
    </recommendedName>
</protein>
<feature type="domain" description="FAD-binding" evidence="8">
    <location>
        <begin position="8"/>
        <end position="359"/>
    </location>
</feature>